<comment type="cofactor">
    <cofactor evidence="1">
        <name>Cu(2+)</name>
        <dbReference type="ChEBI" id="CHEBI:29036"/>
    </cofactor>
</comment>
<keyword evidence="5" id="KW-0119">Carbohydrate metabolism</keyword>
<dbReference type="Proteomes" id="UP000799429">
    <property type="component" value="Unassembled WGS sequence"/>
</dbReference>
<keyword evidence="7" id="KW-0503">Monooxygenase</keyword>
<dbReference type="GO" id="GO:0030245">
    <property type="term" value="P:cellulose catabolic process"/>
    <property type="evidence" value="ECO:0007669"/>
    <property type="project" value="UniProtKB-UniRule"/>
</dbReference>
<dbReference type="PANTHER" id="PTHR33353:SF19">
    <property type="entry name" value="GLYCOSYLHYDROLASE FAMILY 61-8 PROTEIN"/>
    <property type="match status" value="1"/>
</dbReference>
<dbReference type="InterPro" id="IPR005103">
    <property type="entry name" value="AA9_LPMO"/>
</dbReference>
<feature type="non-terminal residue" evidence="7">
    <location>
        <position position="221"/>
    </location>
</feature>
<dbReference type="EC" id="1.14.99.56" evidence="5"/>
<evidence type="ECO:0000313" key="8">
    <source>
        <dbReference type="Proteomes" id="UP000799429"/>
    </source>
</evidence>
<dbReference type="Gene3D" id="2.70.50.70">
    <property type="match status" value="1"/>
</dbReference>
<dbReference type="GO" id="GO:0030248">
    <property type="term" value="F:cellulose binding"/>
    <property type="evidence" value="ECO:0007669"/>
    <property type="project" value="UniProtKB-UniRule"/>
</dbReference>
<comment type="catalytic activity">
    <reaction evidence="5">
        <text>[(1-&gt;4)-beta-D-glucosyl]n+m + reduced acceptor + O2 = 4-dehydro-beta-D-glucosyl-[(1-&gt;4)-beta-D-glucosyl]n-1 + [(1-&gt;4)-beta-D-glucosyl]m + acceptor + H2O.</text>
        <dbReference type="EC" id="1.14.99.56"/>
    </reaction>
</comment>
<feature type="non-terminal residue" evidence="7">
    <location>
        <position position="1"/>
    </location>
</feature>
<evidence type="ECO:0000256" key="4">
    <source>
        <dbReference type="ARBA" id="ARBA00023157"/>
    </source>
</evidence>
<evidence type="ECO:0000256" key="2">
    <source>
        <dbReference type="ARBA" id="ARBA00004613"/>
    </source>
</evidence>
<dbReference type="Pfam" id="PF03443">
    <property type="entry name" value="AA9"/>
    <property type="match status" value="1"/>
</dbReference>
<keyword evidence="3 5" id="KW-0964">Secreted</keyword>
<dbReference type="GO" id="GO:0004497">
    <property type="term" value="F:monooxygenase activity"/>
    <property type="evidence" value="ECO:0007669"/>
    <property type="project" value="UniProtKB-KW"/>
</dbReference>
<dbReference type="OrthoDB" id="4849160at2759"/>
<comment type="caution">
    <text evidence="7">The sequence shown here is derived from an EMBL/GenBank/DDBJ whole genome shotgun (WGS) entry which is preliminary data.</text>
</comment>
<accession>A0A9P4S3U1</accession>
<evidence type="ECO:0000256" key="3">
    <source>
        <dbReference type="ARBA" id="ARBA00022525"/>
    </source>
</evidence>
<protein>
    <recommendedName>
        <fullName evidence="5">AA9 family lytic polysaccharide monooxygenase</fullName>
        <ecNumber evidence="5">1.14.99.56</ecNumber>
    </recommendedName>
    <alternativeName>
        <fullName evidence="5">Endo-beta-1,4-glucanase</fullName>
    </alternativeName>
    <alternativeName>
        <fullName evidence="5">Glycosyl hydrolase 61 family protein</fullName>
    </alternativeName>
</protein>
<comment type="function">
    <text evidence="5">Lytic polysaccharide monooxygenase (LMPO) that depolymerizes crystalline and amorphous polysaccharides via the oxidation of scissile alpha- or beta-(1-4)-glycosidic bonds, yielding C1 and/or C4 oxidation products. Catalysis by LPMOs requires the reduction of the active-site copper from Cu(II) to Cu(I) by a reducing agent and H(2)O(2) or O(2) as a cosubstrate.</text>
</comment>
<comment type="subcellular location">
    <subcellularLocation>
        <location evidence="2 5">Secreted</location>
    </subcellularLocation>
</comment>
<keyword evidence="8" id="KW-1185">Reference proteome</keyword>
<dbReference type="AlphaFoldDB" id="A0A9P4S3U1"/>
<keyword evidence="5" id="KW-0136">Cellulose degradation</keyword>
<dbReference type="GO" id="GO:0005576">
    <property type="term" value="C:extracellular region"/>
    <property type="evidence" value="ECO:0007669"/>
    <property type="project" value="UniProtKB-SubCell"/>
</dbReference>
<gene>
    <name evidence="7" type="ORF">M501DRAFT_921634</name>
</gene>
<proteinExistence type="predicted"/>
<dbReference type="GO" id="GO:0008810">
    <property type="term" value="F:cellulase activity"/>
    <property type="evidence" value="ECO:0007669"/>
    <property type="project" value="UniProtKB-UniRule"/>
</dbReference>
<keyword evidence="7" id="KW-0560">Oxidoreductase</keyword>
<dbReference type="CDD" id="cd21175">
    <property type="entry name" value="LPMO_AA9"/>
    <property type="match status" value="1"/>
</dbReference>
<keyword evidence="5" id="KW-0624">Polysaccharide degradation</keyword>
<reference evidence="7" key="1">
    <citation type="journal article" date="2020" name="Stud. Mycol.">
        <title>101 Dothideomycetes genomes: a test case for predicting lifestyles and emergence of pathogens.</title>
        <authorList>
            <person name="Haridas S."/>
            <person name="Albert R."/>
            <person name="Binder M."/>
            <person name="Bloem J."/>
            <person name="Labutti K."/>
            <person name="Salamov A."/>
            <person name="Andreopoulos B."/>
            <person name="Baker S."/>
            <person name="Barry K."/>
            <person name="Bills G."/>
            <person name="Bluhm B."/>
            <person name="Cannon C."/>
            <person name="Castanera R."/>
            <person name="Culley D."/>
            <person name="Daum C."/>
            <person name="Ezra D."/>
            <person name="Gonzalez J."/>
            <person name="Henrissat B."/>
            <person name="Kuo A."/>
            <person name="Liang C."/>
            <person name="Lipzen A."/>
            <person name="Lutzoni F."/>
            <person name="Magnuson J."/>
            <person name="Mondo S."/>
            <person name="Nolan M."/>
            <person name="Ohm R."/>
            <person name="Pangilinan J."/>
            <person name="Park H.-J."/>
            <person name="Ramirez L."/>
            <person name="Alfaro M."/>
            <person name="Sun H."/>
            <person name="Tritt A."/>
            <person name="Yoshinaga Y."/>
            <person name="Zwiers L.-H."/>
            <person name="Turgeon B."/>
            <person name="Goodwin S."/>
            <person name="Spatafora J."/>
            <person name="Crous P."/>
            <person name="Grigoriev I."/>
        </authorList>
    </citation>
    <scope>NUCLEOTIDE SEQUENCE</scope>
    <source>
        <strain evidence="7">CBS 101060</strain>
    </source>
</reference>
<sequence>AASLLASVAGHGGISKYTINGIEYNGNIPYAPDAGQESIQRRWYPNPIEDFRSPAMTCNRAGDGLAAKNPTTYAHIKAGDTINTACSYFQRTWVHCAGPIMVYMANCNGPCEKFDGKGKVWFKIQQAGLKPDGRLNTCDFAQWEATQRGREQHGVLYKGWPVVIPQNLKPGNYLIRHEILMIELNPVQAYPNCANLEISGTGDSVPPEEYLVEFPGTYSMN</sequence>
<feature type="domain" description="Auxiliary Activity family 9 catalytic" evidence="6">
    <location>
        <begin position="11"/>
        <end position="220"/>
    </location>
</feature>
<dbReference type="InterPro" id="IPR049892">
    <property type="entry name" value="AA9"/>
</dbReference>
<evidence type="ECO:0000313" key="7">
    <source>
        <dbReference type="EMBL" id="KAF2835748.1"/>
    </source>
</evidence>
<evidence type="ECO:0000256" key="1">
    <source>
        <dbReference type="ARBA" id="ARBA00001973"/>
    </source>
</evidence>
<evidence type="ECO:0000259" key="6">
    <source>
        <dbReference type="Pfam" id="PF03443"/>
    </source>
</evidence>
<dbReference type="PANTHER" id="PTHR33353">
    <property type="entry name" value="PUTATIVE (AFU_ORTHOLOGUE AFUA_1G12560)-RELATED"/>
    <property type="match status" value="1"/>
</dbReference>
<comment type="domain">
    <text evidence="5">Has a modular structure: an endo-beta-1,4-glucanase catalytic module at the N-terminus, a linker rich in serines and threonines, and a C-terminal carbohydrate-binding module (CBM).</text>
</comment>
<evidence type="ECO:0000256" key="5">
    <source>
        <dbReference type="RuleBase" id="RU368122"/>
    </source>
</evidence>
<dbReference type="EMBL" id="MU006107">
    <property type="protein sequence ID" value="KAF2835748.1"/>
    <property type="molecule type" value="Genomic_DNA"/>
</dbReference>
<keyword evidence="4 5" id="KW-1015">Disulfide bond</keyword>
<name>A0A9P4S3U1_9PEZI</name>
<organism evidence="7 8">
    <name type="scientific">Patellaria atrata CBS 101060</name>
    <dbReference type="NCBI Taxonomy" id="1346257"/>
    <lineage>
        <taxon>Eukaryota</taxon>
        <taxon>Fungi</taxon>
        <taxon>Dikarya</taxon>
        <taxon>Ascomycota</taxon>
        <taxon>Pezizomycotina</taxon>
        <taxon>Dothideomycetes</taxon>
        <taxon>Dothideomycetes incertae sedis</taxon>
        <taxon>Patellariales</taxon>
        <taxon>Patellariaceae</taxon>
        <taxon>Patellaria</taxon>
    </lineage>
</organism>